<evidence type="ECO:0000313" key="10">
    <source>
        <dbReference type="EMBL" id="KJY83356.1"/>
    </source>
</evidence>
<dbReference type="PROSITE" id="PS51585">
    <property type="entry name" value="SAM_MT_TPMT"/>
    <property type="match status" value="1"/>
</dbReference>
<dbReference type="Gene3D" id="3.40.50.150">
    <property type="entry name" value="Vaccinia Virus protein VP39"/>
    <property type="match status" value="1"/>
</dbReference>
<dbReference type="PATRIC" id="fig|579748.3.peg.2101"/>
<dbReference type="InterPro" id="IPR029063">
    <property type="entry name" value="SAM-dependent_MTases_sf"/>
</dbReference>
<dbReference type="PANTHER" id="PTHR10259:SF11">
    <property type="entry name" value="THIOPURINE S-METHYLTRANSFERASE"/>
    <property type="match status" value="1"/>
</dbReference>
<dbReference type="FunFam" id="3.40.50.150:FF:000101">
    <property type="entry name" value="Thiopurine S-methyltransferase"/>
    <property type="match status" value="1"/>
</dbReference>
<comment type="catalytic activity">
    <reaction evidence="1 9">
        <text>S-adenosyl-L-methionine + a thiopurine = S-adenosyl-L-homocysteine + a thiopurine S-methylether.</text>
        <dbReference type="EC" id="2.1.1.67"/>
    </reaction>
</comment>
<evidence type="ECO:0000256" key="4">
    <source>
        <dbReference type="ARBA" id="ARBA00011905"/>
    </source>
</evidence>
<dbReference type="PANTHER" id="PTHR10259">
    <property type="entry name" value="THIOPURINE S-METHYLTRANSFERASE"/>
    <property type="match status" value="1"/>
</dbReference>
<dbReference type="PIRSF" id="PIRSF023956">
    <property type="entry name" value="Thiopurine_S-methyltransferase"/>
    <property type="match status" value="1"/>
</dbReference>
<comment type="similarity">
    <text evidence="3 9">Belongs to the class I-like SAM-binding methyltransferase superfamily. TPMT family.</text>
</comment>
<feature type="binding site" evidence="9">
    <location>
        <position position="46"/>
    </location>
    <ligand>
        <name>S-adenosyl-L-methionine</name>
        <dbReference type="ChEBI" id="CHEBI:59789"/>
    </ligand>
</feature>
<dbReference type="EMBL" id="JXXV01000016">
    <property type="protein sequence ID" value="KJY83356.1"/>
    <property type="molecule type" value="Genomic_DNA"/>
</dbReference>
<evidence type="ECO:0000256" key="8">
    <source>
        <dbReference type="ARBA" id="ARBA00022691"/>
    </source>
</evidence>
<evidence type="ECO:0000256" key="6">
    <source>
        <dbReference type="ARBA" id="ARBA00022603"/>
    </source>
</evidence>
<dbReference type="STRING" id="579748.TW81_10210"/>
<dbReference type="InterPro" id="IPR008854">
    <property type="entry name" value="TPMT"/>
</dbReference>
<keyword evidence="6 9" id="KW-0489">Methyltransferase</keyword>
<dbReference type="Proteomes" id="UP000033673">
    <property type="component" value="Unassembled WGS sequence"/>
</dbReference>
<dbReference type="SUPFAM" id="SSF53335">
    <property type="entry name" value="S-adenosyl-L-methionine-dependent methyltransferases"/>
    <property type="match status" value="1"/>
</dbReference>
<comment type="caution">
    <text evidence="10">The sequence shown here is derived from an EMBL/GenBank/DDBJ whole genome shotgun (WGS) entry which is preliminary data.</text>
</comment>
<evidence type="ECO:0000256" key="5">
    <source>
        <dbReference type="ARBA" id="ARBA00022490"/>
    </source>
</evidence>
<evidence type="ECO:0000256" key="7">
    <source>
        <dbReference type="ARBA" id="ARBA00022679"/>
    </source>
</evidence>
<dbReference type="OrthoDB" id="9778208at2"/>
<sequence length="217" mass="24760">MKDPEFWHGKWAANQIGFHLEDVNPLLIKYWQHTSPNQEETVFVPLCGKSEDLVWLATKHTDVQGVELSNIAVRAFFAEHFYTPMVMPIGGQHELFQFDELSIYVGDFFTAPIKPVDIIYDRASLVALPSEMRAAYVDKIKTLLKSGGRVLLVTLDYEQDLMPGPPFAVPESEVRALYQGFKITKLESNLEAEKHPKIAKHEGARFVEEVYLIEHSE</sequence>
<dbReference type="EC" id="2.1.1.67" evidence="4 9"/>
<dbReference type="NCBIfam" id="NF009732">
    <property type="entry name" value="PRK13255.1"/>
    <property type="match status" value="1"/>
</dbReference>
<dbReference type="Pfam" id="PF05724">
    <property type="entry name" value="TPMT"/>
    <property type="match status" value="1"/>
</dbReference>
<dbReference type="RefSeq" id="WP_045955595.1">
    <property type="nucleotide sequence ID" value="NZ_JXXV01000016.1"/>
</dbReference>
<evidence type="ECO:0000256" key="9">
    <source>
        <dbReference type="HAMAP-Rule" id="MF_00812"/>
    </source>
</evidence>
<evidence type="ECO:0000313" key="11">
    <source>
        <dbReference type="Proteomes" id="UP000033673"/>
    </source>
</evidence>
<keyword evidence="8 9" id="KW-0949">S-adenosyl-L-methionine</keyword>
<dbReference type="InterPro" id="IPR025835">
    <property type="entry name" value="Thiopurine_S-MeTrfase"/>
</dbReference>
<dbReference type="GO" id="GO:0005737">
    <property type="term" value="C:cytoplasm"/>
    <property type="evidence" value="ECO:0007669"/>
    <property type="project" value="UniProtKB-SubCell"/>
</dbReference>
<accession>A0A0F4NML3</accession>
<feature type="binding site" evidence="9">
    <location>
        <position position="122"/>
    </location>
    <ligand>
        <name>S-adenosyl-L-methionine</name>
        <dbReference type="ChEBI" id="CHEBI:59789"/>
    </ligand>
</feature>
<dbReference type="AlphaFoldDB" id="A0A0F4NML3"/>
<evidence type="ECO:0000256" key="1">
    <source>
        <dbReference type="ARBA" id="ARBA00000903"/>
    </source>
</evidence>
<comment type="subcellular location">
    <subcellularLocation>
        <location evidence="2 9">Cytoplasm</location>
    </subcellularLocation>
</comment>
<keyword evidence="5 9" id="KW-0963">Cytoplasm</keyword>
<evidence type="ECO:0000256" key="3">
    <source>
        <dbReference type="ARBA" id="ARBA00008145"/>
    </source>
</evidence>
<gene>
    <name evidence="9" type="primary">tpm</name>
    <name evidence="10" type="ORF">TW81_10210</name>
</gene>
<dbReference type="NCBIfam" id="TIGR03840">
    <property type="entry name" value="TMPT_Se_Te"/>
    <property type="match status" value="1"/>
</dbReference>
<dbReference type="HAMAP" id="MF_00812">
    <property type="entry name" value="Thiopur_methtran"/>
    <property type="match status" value="1"/>
</dbReference>
<reference evidence="10 11" key="1">
    <citation type="journal article" date="2015" name="BMC Genomics">
        <title>Genome mining reveals unlocked bioactive potential of marine Gram-negative bacteria.</title>
        <authorList>
            <person name="Machado H."/>
            <person name="Sonnenschein E.C."/>
            <person name="Melchiorsen J."/>
            <person name="Gram L."/>
        </authorList>
    </citation>
    <scope>NUCLEOTIDE SEQUENCE [LARGE SCALE GENOMIC DNA]</scope>
    <source>
        <strain evidence="10 11">S2757</strain>
    </source>
</reference>
<protein>
    <recommendedName>
        <fullName evidence="4 9">Thiopurine S-methyltransferase</fullName>
        <ecNumber evidence="4 9">2.1.1.67</ecNumber>
    </recommendedName>
    <alternativeName>
        <fullName evidence="9">Thiopurine methyltransferase</fullName>
    </alternativeName>
</protein>
<feature type="binding site" evidence="9">
    <location>
        <position position="67"/>
    </location>
    <ligand>
        <name>S-adenosyl-L-methionine</name>
        <dbReference type="ChEBI" id="CHEBI:59789"/>
    </ligand>
</feature>
<dbReference type="GO" id="GO:0008119">
    <property type="term" value="F:thiopurine S-methyltransferase activity"/>
    <property type="evidence" value="ECO:0007669"/>
    <property type="project" value="UniProtKB-UniRule"/>
</dbReference>
<dbReference type="InterPro" id="IPR022474">
    <property type="entry name" value="Thiopur_S-MeTfrase_Se/Te_detox"/>
</dbReference>
<keyword evidence="11" id="KW-1185">Reference proteome</keyword>
<dbReference type="GO" id="GO:0032259">
    <property type="term" value="P:methylation"/>
    <property type="evidence" value="ECO:0007669"/>
    <property type="project" value="UniProtKB-KW"/>
</dbReference>
<organism evidence="10 11">
    <name type="scientific">Vibrio galatheae</name>
    <dbReference type="NCBI Taxonomy" id="579748"/>
    <lineage>
        <taxon>Bacteria</taxon>
        <taxon>Pseudomonadati</taxon>
        <taxon>Pseudomonadota</taxon>
        <taxon>Gammaproteobacteria</taxon>
        <taxon>Vibrionales</taxon>
        <taxon>Vibrionaceae</taxon>
        <taxon>Vibrio</taxon>
    </lineage>
</organism>
<name>A0A0F4NML3_9VIBR</name>
<evidence type="ECO:0000256" key="2">
    <source>
        <dbReference type="ARBA" id="ARBA00004496"/>
    </source>
</evidence>
<keyword evidence="7 9" id="KW-0808">Transferase</keyword>
<feature type="binding site" evidence="9">
    <location>
        <position position="11"/>
    </location>
    <ligand>
        <name>S-adenosyl-L-methionine</name>
        <dbReference type="ChEBI" id="CHEBI:59789"/>
    </ligand>
</feature>
<dbReference type="GO" id="GO:0010038">
    <property type="term" value="P:response to metal ion"/>
    <property type="evidence" value="ECO:0007669"/>
    <property type="project" value="InterPro"/>
</dbReference>
<proteinExistence type="inferred from homology"/>